<proteinExistence type="predicted"/>
<reference evidence="1" key="1">
    <citation type="journal article" date="2020" name="Nature">
        <title>Giant virus diversity and host interactions through global metagenomics.</title>
        <authorList>
            <person name="Schulz F."/>
            <person name="Roux S."/>
            <person name="Paez-Espino D."/>
            <person name="Jungbluth S."/>
            <person name="Walsh D.A."/>
            <person name="Denef V.J."/>
            <person name="McMahon K.D."/>
            <person name="Konstantinidis K.T."/>
            <person name="Eloe-Fadrosh E.A."/>
            <person name="Kyrpides N.C."/>
            <person name="Woyke T."/>
        </authorList>
    </citation>
    <scope>NUCLEOTIDE SEQUENCE</scope>
    <source>
        <strain evidence="1">GVMAG-S-3300012000-57</strain>
    </source>
</reference>
<dbReference type="EMBL" id="MN740901">
    <property type="protein sequence ID" value="QHU17348.1"/>
    <property type="molecule type" value="Genomic_DNA"/>
</dbReference>
<name>A0A6C0KLY6_9ZZZZ</name>
<protein>
    <submittedName>
        <fullName evidence="1">Uncharacterized protein</fullName>
    </submittedName>
</protein>
<evidence type="ECO:0000313" key="1">
    <source>
        <dbReference type="EMBL" id="QHU17348.1"/>
    </source>
</evidence>
<organism evidence="1">
    <name type="scientific">viral metagenome</name>
    <dbReference type="NCBI Taxonomy" id="1070528"/>
    <lineage>
        <taxon>unclassified sequences</taxon>
        <taxon>metagenomes</taxon>
        <taxon>organismal metagenomes</taxon>
    </lineage>
</organism>
<sequence>MDDLDTSWIEKEQKLHTIDKNYYREPMSEIQIHIVYIDCVGNISNVRSELYPCDSTADKQYMSKERLLKIIQLAKHSNSKKYILFEMMLFVVELEPQHIQEYLYTKDGGYMDSKWCKIYNMVNDIPIPPSIFIFHSTNGLFVFLKEIEVVENKPLRSILRISESDSSTAVKKHTKKVRISEHNQVRVFSKHKKTRKHHDS</sequence>
<dbReference type="AlphaFoldDB" id="A0A6C0KLY6"/>
<accession>A0A6C0KLY6</accession>